<accession>A0AAQ3Q4L7</accession>
<keyword evidence="2" id="KW-1185">Reference proteome</keyword>
<dbReference type="Proteomes" id="UP001327560">
    <property type="component" value="Chromosome 2"/>
</dbReference>
<sequence length="116" mass="12778">MVAAGFESPMRASPRGSRCPWPLLQPAAKRIQVAAAALFSPGGRAPWRVASVVLSARAARPSGLHRLYGADGPWNSPPPVSELYPGSFRVQTRPIDINSDWTALKFKRLFTNWFNF</sequence>
<name>A0AAQ3Q4L7_9LILI</name>
<dbReference type="EMBL" id="CP136891">
    <property type="protein sequence ID" value="WOK95887.1"/>
    <property type="molecule type" value="Genomic_DNA"/>
</dbReference>
<protein>
    <submittedName>
        <fullName evidence="1">Uncharacterized protein</fullName>
    </submittedName>
</protein>
<dbReference type="AlphaFoldDB" id="A0AAQ3Q4L7"/>
<organism evidence="1 2">
    <name type="scientific">Canna indica</name>
    <name type="common">Indian-shot</name>
    <dbReference type="NCBI Taxonomy" id="4628"/>
    <lineage>
        <taxon>Eukaryota</taxon>
        <taxon>Viridiplantae</taxon>
        <taxon>Streptophyta</taxon>
        <taxon>Embryophyta</taxon>
        <taxon>Tracheophyta</taxon>
        <taxon>Spermatophyta</taxon>
        <taxon>Magnoliopsida</taxon>
        <taxon>Liliopsida</taxon>
        <taxon>Zingiberales</taxon>
        <taxon>Cannaceae</taxon>
        <taxon>Canna</taxon>
    </lineage>
</organism>
<evidence type="ECO:0000313" key="2">
    <source>
        <dbReference type="Proteomes" id="UP001327560"/>
    </source>
</evidence>
<gene>
    <name evidence="1" type="ORF">Cni_G04594</name>
</gene>
<proteinExistence type="predicted"/>
<evidence type="ECO:0000313" key="1">
    <source>
        <dbReference type="EMBL" id="WOK95887.1"/>
    </source>
</evidence>
<reference evidence="1 2" key="1">
    <citation type="submission" date="2023-10" db="EMBL/GenBank/DDBJ databases">
        <title>Chromosome-scale genome assembly provides insights into flower coloration mechanisms of Canna indica.</title>
        <authorList>
            <person name="Li C."/>
        </authorList>
    </citation>
    <scope>NUCLEOTIDE SEQUENCE [LARGE SCALE GENOMIC DNA]</scope>
    <source>
        <tissue evidence="1">Flower</tissue>
    </source>
</reference>